<comment type="caution">
    <text evidence="2">The sequence shown here is derived from an EMBL/GenBank/DDBJ whole genome shotgun (WGS) entry which is preliminary data.</text>
</comment>
<feature type="transmembrane region" description="Helical" evidence="1">
    <location>
        <begin position="6"/>
        <end position="27"/>
    </location>
</feature>
<accession>A0A845LAJ7</accession>
<sequence>MNIGKNIETVIFLVAFAIDLVGAVYIARINWKRYGLLFFLSALIGSLLCYLFLVLGYYEFSYLLFPGFLPFPFESILTAFSFYVLLGVCYSPKQWAYKIPFYWTVINLGVFAESLMEAKTEIIKYQWAWDFWDSYSAWWIYLLLFEWLGGKIIPPESRRPIPEEAFRFGRWAWFVFHGVMLPAAIGIGIYLGSMLPDK</sequence>
<organism evidence="2 3">
    <name type="scientific">Heliomicrobium gestii</name>
    <name type="common">Heliobacterium gestii</name>
    <dbReference type="NCBI Taxonomy" id="2699"/>
    <lineage>
        <taxon>Bacteria</taxon>
        <taxon>Bacillati</taxon>
        <taxon>Bacillota</taxon>
        <taxon>Clostridia</taxon>
        <taxon>Eubacteriales</taxon>
        <taxon>Heliobacteriaceae</taxon>
        <taxon>Heliomicrobium</taxon>
    </lineage>
</organism>
<evidence type="ECO:0000313" key="2">
    <source>
        <dbReference type="EMBL" id="MZP41545.1"/>
    </source>
</evidence>
<dbReference type="RefSeq" id="WP_161260132.1">
    <property type="nucleotide sequence ID" value="NZ_JAFBDC010000001.1"/>
</dbReference>
<keyword evidence="1" id="KW-0472">Membrane</keyword>
<dbReference type="Proteomes" id="UP000471031">
    <property type="component" value="Unassembled WGS sequence"/>
</dbReference>
<feature type="transmembrane region" description="Helical" evidence="1">
    <location>
        <begin position="95"/>
        <end position="112"/>
    </location>
</feature>
<dbReference type="OrthoDB" id="2964736at2"/>
<feature type="transmembrane region" description="Helical" evidence="1">
    <location>
        <begin position="34"/>
        <end position="58"/>
    </location>
</feature>
<dbReference type="InterPro" id="IPR048147">
    <property type="entry name" value="CBO0543-like"/>
</dbReference>
<feature type="transmembrane region" description="Helical" evidence="1">
    <location>
        <begin position="64"/>
        <end position="88"/>
    </location>
</feature>
<keyword evidence="3" id="KW-1185">Reference proteome</keyword>
<feature type="transmembrane region" description="Helical" evidence="1">
    <location>
        <begin position="132"/>
        <end position="150"/>
    </location>
</feature>
<keyword evidence="1" id="KW-0812">Transmembrane</keyword>
<proteinExistence type="predicted"/>
<dbReference type="NCBIfam" id="NF041644">
    <property type="entry name" value="CBO0543_fam"/>
    <property type="match status" value="1"/>
</dbReference>
<feature type="transmembrane region" description="Helical" evidence="1">
    <location>
        <begin position="171"/>
        <end position="192"/>
    </location>
</feature>
<dbReference type="AlphaFoldDB" id="A0A845LAJ7"/>
<reference evidence="2 3" key="1">
    <citation type="submission" date="2020-01" db="EMBL/GenBank/DDBJ databases">
        <title>Whole genome sequence of Heliobacterium gestii DSM 11169.</title>
        <authorList>
            <person name="Kyndt J.A."/>
            <person name="Meyer T.E."/>
        </authorList>
    </citation>
    <scope>NUCLEOTIDE SEQUENCE [LARGE SCALE GENOMIC DNA]</scope>
    <source>
        <strain evidence="2 3">DSM 11169</strain>
    </source>
</reference>
<gene>
    <name evidence="2" type="ORF">GTO89_00680</name>
</gene>
<name>A0A845LAJ7_HELGE</name>
<dbReference type="EMBL" id="WXEX01000001">
    <property type="protein sequence ID" value="MZP41545.1"/>
    <property type="molecule type" value="Genomic_DNA"/>
</dbReference>
<evidence type="ECO:0000256" key="1">
    <source>
        <dbReference type="SAM" id="Phobius"/>
    </source>
</evidence>
<evidence type="ECO:0008006" key="4">
    <source>
        <dbReference type="Google" id="ProtNLM"/>
    </source>
</evidence>
<protein>
    <recommendedName>
        <fullName evidence="4">Carotenoid biosynthesis protein</fullName>
    </recommendedName>
</protein>
<keyword evidence="1" id="KW-1133">Transmembrane helix</keyword>
<evidence type="ECO:0000313" key="3">
    <source>
        <dbReference type="Proteomes" id="UP000471031"/>
    </source>
</evidence>